<dbReference type="Gene3D" id="3.30.559.30">
    <property type="entry name" value="Nonribosomal peptide synthetase, condensation domain"/>
    <property type="match status" value="1"/>
</dbReference>
<dbReference type="InterPro" id="IPR009081">
    <property type="entry name" value="PP-bd_ACP"/>
</dbReference>
<evidence type="ECO:0000256" key="1">
    <source>
        <dbReference type="ARBA" id="ARBA00001957"/>
    </source>
</evidence>
<evidence type="ECO:0000256" key="3">
    <source>
        <dbReference type="ARBA" id="ARBA00022553"/>
    </source>
</evidence>
<dbReference type="PANTHER" id="PTHR45527">
    <property type="entry name" value="NONRIBOSOMAL PEPTIDE SYNTHETASE"/>
    <property type="match status" value="1"/>
</dbReference>
<comment type="cofactor">
    <cofactor evidence="1">
        <name>pantetheine 4'-phosphate</name>
        <dbReference type="ChEBI" id="CHEBI:47942"/>
    </cofactor>
</comment>
<dbReference type="Proteomes" id="UP001612812">
    <property type="component" value="Unassembled WGS sequence"/>
</dbReference>
<dbReference type="RefSeq" id="WP_396768580.1">
    <property type="nucleotide sequence ID" value="NZ_JBITLA010000002.1"/>
</dbReference>
<dbReference type="PANTHER" id="PTHR45527:SF1">
    <property type="entry name" value="FATTY ACID SYNTHASE"/>
    <property type="match status" value="1"/>
</dbReference>
<evidence type="ECO:0000313" key="5">
    <source>
        <dbReference type="EMBL" id="MFI7266028.1"/>
    </source>
</evidence>
<gene>
    <name evidence="5" type="ORF">ACIBP4_27460</name>
</gene>
<dbReference type="Pfam" id="PF00550">
    <property type="entry name" value="PP-binding"/>
    <property type="match status" value="1"/>
</dbReference>
<dbReference type="InterPro" id="IPR036736">
    <property type="entry name" value="ACP-like_sf"/>
</dbReference>
<dbReference type="Pfam" id="PF00668">
    <property type="entry name" value="Condensation"/>
    <property type="match status" value="1"/>
</dbReference>
<name>A0ABW7ZU99_9ACTN</name>
<feature type="domain" description="Carrier" evidence="4">
    <location>
        <begin position="1"/>
        <end position="75"/>
    </location>
</feature>
<organism evidence="5 6">
    <name type="scientific">Micromonospora maritima</name>
    <dbReference type="NCBI Taxonomy" id="986711"/>
    <lineage>
        <taxon>Bacteria</taxon>
        <taxon>Bacillati</taxon>
        <taxon>Actinomycetota</taxon>
        <taxon>Actinomycetes</taxon>
        <taxon>Micromonosporales</taxon>
        <taxon>Micromonosporaceae</taxon>
        <taxon>Micromonospora</taxon>
    </lineage>
</organism>
<proteinExistence type="predicted"/>
<evidence type="ECO:0000313" key="6">
    <source>
        <dbReference type="Proteomes" id="UP001612812"/>
    </source>
</evidence>
<evidence type="ECO:0000259" key="4">
    <source>
        <dbReference type="PROSITE" id="PS50075"/>
    </source>
</evidence>
<keyword evidence="2" id="KW-0596">Phosphopantetheine</keyword>
<dbReference type="SUPFAM" id="SSF52777">
    <property type="entry name" value="CoA-dependent acyltransferases"/>
    <property type="match status" value="2"/>
</dbReference>
<dbReference type="PROSITE" id="PS00012">
    <property type="entry name" value="PHOSPHOPANTETHEINE"/>
    <property type="match status" value="1"/>
</dbReference>
<dbReference type="PROSITE" id="PS50075">
    <property type="entry name" value="CARRIER"/>
    <property type="match status" value="1"/>
</dbReference>
<dbReference type="InterPro" id="IPR023213">
    <property type="entry name" value="CAT-like_dom_sf"/>
</dbReference>
<comment type="caution">
    <text evidence="5">The sequence shown here is derived from an EMBL/GenBank/DDBJ whole genome shotgun (WGS) entry which is preliminary data.</text>
</comment>
<dbReference type="Gene3D" id="1.10.1200.10">
    <property type="entry name" value="ACP-like"/>
    <property type="match status" value="1"/>
</dbReference>
<reference evidence="5 6" key="1">
    <citation type="submission" date="2024-10" db="EMBL/GenBank/DDBJ databases">
        <title>The Natural Products Discovery Center: Release of the First 8490 Sequenced Strains for Exploring Actinobacteria Biosynthetic Diversity.</title>
        <authorList>
            <person name="Kalkreuter E."/>
            <person name="Kautsar S.A."/>
            <person name="Yang D."/>
            <person name="Bader C.D."/>
            <person name="Teijaro C.N."/>
            <person name="Fluegel L."/>
            <person name="Davis C.M."/>
            <person name="Simpson J.R."/>
            <person name="Lauterbach L."/>
            <person name="Steele A.D."/>
            <person name="Gui C."/>
            <person name="Meng S."/>
            <person name="Li G."/>
            <person name="Viehrig K."/>
            <person name="Ye F."/>
            <person name="Su P."/>
            <person name="Kiefer A.F."/>
            <person name="Nichols A."/>
            <person name="Cepeda A.J."/>
            <person name="Yan W."/>
            <person name="Fan B."/>
            <person name="Jiang Y."/>
            <person name="Adhikari A."/>
            <person name="Zheng C.-J."/>
            <person name="Schuster L."/>
            <person name="Cowan T.M."/>
            <person name="Smanski M.J."/>
            <person name="Chevrette M.G."/>
            <person name="De Carvalho L.P.S."/>
            <person name="Shen B."/>
        </authorList>
    </citation>
    <scope>NUCLEOTIDE SEQUENCE [LARGE SCALE GENOMIC DNA]</scope>
    <source>
        <strain evidence="5 6">NPDC049845</strain>
    </source>
</reference>
<dbReference type="InterPro" id="IPR001242">
    <property type="entry name" value="Condensation_dom"/>
</dbReference>
<dbReference type="Gene3D" id="3.30.559.10">
    <property type="entry name" value="Chloramphenicol acetyltransferase-like domain"/>
    <property type="match status" value="1"/>
</dbReference>
<keyword evidence="6" id="KW-1185">Reference proteome</keyword>
<dbReference type="SUPFAM" id="SSF47336">
    <property type="entry name" value="ACP-like"/>
    <property type="match status" value="1"/>
</dbReference>
<protein>
    <submittedName>
        <fullName evidence="5">Condensation domain-containing protein</fullName>
    </submittedName>
</protein>
<dbReference type="InterPro" id="IPR006162">
    <property type="entry name" value="Ppantetheine_attach_site"/>
</dbReference>
<evidence type="ECO:0000256" key="2">
    <source>
        <dbReference type="ARBA" id="ARBA00022450"/>
    </source>
</evidence>
<dbReference type="EMBL" id="JBITLE010000015">
    <property type="protein sequence ID" value="MFI7266028.1"/>
    <property type="molecule type" value="Genomic_DNA"/>
</dbReference>
<accession>A0ABW7ZU99</accession>
<keyword evidence="3" id="KW-0597">Phosphoprotein</keyword>
<sequence>MPTETHAALLLRVFSEELNNPDLSAEDDFYAMGGDSLVALRVVSRAQELGLAVTLRDLLFHPSAAALGEFVASTSPTPGGAGAASGAAPFSLLSSADRALIPPGIEDALPASALQVGILYLCAATADPALYHDLINLEVRAPFDGHHLRGALAALMERHPALRSSFDLGTYSVPIQLVWTSVEPSLTVEEAADAAAAAEAERQWCAGQLATGLSWLRAPLLRCHVVTAPEGFRLTLAIHHAVIDGWSYARLIVDLLALYDRRIIGDTTPLRAVSAAPYREFLRLEQAAAQDSAIAAFWRDQASATPLLDGRQRFDTVPNPTAMREMPIGDDELERLRSTARRADTPLKSLFLAIHFAALANWTQRRTGLVSGVVVNGRPAVPGADLVVGLFLNTLPMRLDVPVGSTWEDLARSALDWERTALPNRRFPLANLERELGGAAFDVVFNFTHFHAYDELDGLSAVQVASWSAFDKNSFPMMVDFSVDAPESGTGVVIAVDPTLVPDARAQELYRCYREALRLAVDGLEPTP</sequence>